<proteinExistence type="predicted"/>
<dbReference type="STRING" id="55209.HA50_25660"/>
<feature type="domain" description="YdgH/BhsA/McbA-like" evidence="3">
    <location>
        <begin position="33"/>
        <end position="84"/>
    </location>
</feature>
<dbReference type="Gene3D" id="3.30.1660.10">
    <property type="entry name" value="Flavin-binding protein dodecin"/>
    <property type="match status" value="1"/>
</dbReference>
<feature type="chain" id="PRO_5012213776" evidence="2">
    <location>
        <begin position="23"/>
        <end position="84"/>
    </location>
</feature>
<evidence type="ECO:0000313" key="4">
    <source>
        <dbReference type="EMBL" id="ORM89972.1"/>
    </source>
</evidence>
<organism evidence="4 5">
    <name type="scientific">Pantoea cypripedii</name>
    <name type="common">Pectobacterium cypripedii</name>
    <name type="synonym">Erwinia cypripedii</name>
    <dbReference type="NCBI Taxonomy" id="55209"/>
    <lineage>
        <taxon>Bacteria</taxon>
        <taxon>Pseudomonadati</taxon>
        <taxon>Pseudomonadota</taxon>
        <taxon>Gammaproteobacteria</taxon>
        <taxon>Enterobacterales</taxon>
        <taxon>Erwiniaceae</taxon>
        <taxon>Pantoea</taxon>
    </lineage>
</organism>
<keyword evidence="1 2" id="KW-0732">Signal</keyword>
<dbReference type="InterPro" id="IPR036275">
    <property type="entry name" value="YdgH-like_sf"/>
</dbReference>
<evidence type="ECO:0000256" key="2">
    <source>
        <dbReference type="SAM" id="SignalP"/>
    </source>
</evidence>
<dbReference type="RefSeq" id="WP_084879689.1">
    <property type="nucleotide sequence ID" value="NZ_JAGGMY010000002.1"/>
</dbReference>
<protein>
    <submittedName>
        <fullName evidence="4">Multiple stress resistance protein BhsA</fullName>
    </submittedName>
</protein>
<dbReference type="OrthoDB" id="6638089at2"/>
<dbReference type="Proteomes" id="UP000193749">
    <property type="component" value="Unassembled WGS sequence"/>
</dbReference>
<dbReference type="InterPro" id="IPR025543">
    <property type="entry name" value="Dodecin-like"/>
</dbReference>
<name>A0A1X1EMD4_PANCY</name>
<evidence type="ECO:0000313" key="5">
    <source>
        <dbReference type="Proteomes" id="UP000193749"/>
    </source>
</evidence>
<dbReference type="Pfam" id="PF07338">
    <property type="entry name" value="YdgH_BhsA-like"/>
    <property type="match status" value="1"/>
</dbReference>
<reference evidence="4 5" key="1">
    <citation type="journal article" date="2017" name="Antonie Van Leeuwenhoek">
        <title>Phylogenomic resolution of the bacterial genus Pantoea and its relationship with Erwinia and Tatumella.</title>
        <authorList>
            <person name="Palmer M."/>
            <person name="Steenkamp E.T."/>
            <person name="Coetzee M.P."/>
            <person name="Chan W.Y."/>
            <person name="van Zyl E."/>
            <person name="De Maayer P."/>
            <person name="Coutinho T.A."/>
            <person name="Blom J."/>
            <person name="Smits T.H."/>
            <person name="Duffy B."/>
            <person name="Venter S.N."/>
        </authorList>
    </citation>
    <scope>NUCLEOTIDE SEQUENCE [LARGE SCALE GENOMIC DNA]</scope>
    <source>
        <strain evidence="4 5">LMG 2657</strain>
    </source>
</reference>
<keyword evidence="5" id="KW-1185">Reference proteome</keyword>
<feature type="signal peptide" evidence="2">
    <location>
        <begin position="1"/>
        <end position="22"/>
    </location>
</feature>
<dbReference type="SUPFAM" id="SSF159871">
    <property type="entry name" value="YdgH-like"/>
    <property type="match status" value="1"/>
</dbReference>
<evidence type="ECO:0000256" key="1">
    <source>
        <dbReference type="ARBA" id="ARBA00022729"/>
    </source>
</evidence>
<evidence type="ECO:0000259" key="3">
    <source>
        <dbReference type="Pfam" id="PF07338"/>
    </source>
</evidence>
<dbReference type="InterPro" id="IPR010854">
    <property type="entry name" value="YdgH/BhsA/McbA-like_dom"/>
</dbReference>
<comment type="caution">
    <text evidence="4">The sequence shown here is derived from an EMBL/GenBank/DDBJ whole genome shotgun (WGS) entry which is preliminary data.</text>
</comment>
<sequence>MKILTVSVIALASLLTATSALAAEISSDISGKQKFGVVSAEGAYSLDGLTDMLSDKAQAKGATAMKVISAGGVNKLYGVAEIYK</sequence>
<dbReference type="EMBL" id="MLJI01000002">
    <property type="protein sequence ID" value="ORM89972.1"/>
    <property type="molecule type" value="Genomic_DNA"/>
</dbReference>
<gene>
    <name evidence="4" type="ORF">HA50_25660</name>
</gene>
<accession>A0A1X1EMD4</accession>
<dbReference type="AlphaFoldDB" id="A0A1X1EMD4"/>